<keyword evidence="1" id="KW-0802">TPR repeat</keyword>
<dbReference type="SMART" id="SM00028">
    <property type="entry name" value="TPR"/>
    <property type="match status" value="2"/>
</dbReference>
<comment type="caution">
    <text evidence="3">The sequence shown here is derived from an EMBL/GenBank/DDBJ whole genome shotgun (WGS) entry which is preliminary data.</text>
</comment>
<dbReference type="Gene3D" id="1.25.40.10">
    <property type="entry name" value="Tetratricopeptide repeat domain"/>
    <property type="match status" value="1"/>
</dbReference>
<evidence type="ECO:0000313" key="4">
    <source>
        <dbReference type="Proteomes" id="UP000316238"/>
    </source>
</evidence>
<feature type="repeat" description="TPR" evidence="1">
    <location>
        <begin position="79"/>
        <end position="112"/>
    </location>
</feature>
<dbReference type="PROSITE" id="PS50005">
    <property type="entry name" value="TPR"/>
    <property type="match status" value="1"/>
</dbReference>
<dbReference type="InterPro" id="IPR011990">
    <property type="entry name" value="TPR-like_helical_dom_sf"/>
</dbReference>
<evidence type="ECO:0000256" key="2">
    <source>
        <dbReference type="SAM" id="Phobius"/>
    </source>
</evidence>
<organism evidence="3 4">
    <name type="scientific">Candidatus Electronema aureum</name>
    <dbReference type="NCBI Taxonomy" id="2005002"/>
    <lineage>
        <taxon>Bacteria</taxon>
        <taxon>Pseudomonadati</taxon>
        <taxon>Thermodesulfobacteriota</taxon>
        <taxon>Desulfobulbia</taxon>
        <taxon>Desulfobulbales</taxon>
        <taxon>Desulfobulbaceae</taxon>
        <taxon>Candidatus Electronema</taxon>
    </lineage>
</organism>
<proteinExistence type="predicted"/>
<dbReference type="EMBL" id="NQJD01000007">
    <property type="protein sequence ID" value="TAA75398.1"/>
    <property type="molecule type" value="Genomic_DNA"/>
</dbReference>
<dbReference type="InterPro" id="IPR019734">
    <property type="entry name" value="TPR_rpt"/>
</dbReference>
<sequence>MKNRITECRHRGLSLRAVISLFLLGASMLLTFSAVADQKKQDGDPETLVAQANAAYLKGRYEQAATLYTAVVHEIGISAELLGNLADSYAAAGQIGLAVLNYERALLLAPSNADLRASLAQLRKNAGLFRAKSLPEQLAELLGADQWLLISGTAFVLLALTVLVVGVIGRKRCPWARQLNFLFLTATLLPLPPALLRYQAWQDGVITAPDARLLISPFAEAEAVGSVKTGSIIHPLHKEHGDYLLVRDEDRRSGWIAQTSFQRIANIEQGRHNFAQTTEIQKTQPDLPNVRSESILHFNALEQSPVPRKIQHQNKEKI</sequence>
<evidence type="ECO:0000313" key="3">
    <source>
        <dbReference type="EMBL" id="TAA75398.1"/>
    </source>
</evidence>
<reference evidence="3" key="1">
    <citation type="submission" date="2017-07" db="EMBL/GenBank/DDBJ databases">
        <title>The cable genome - Insights into the physiology and evolution of filamentous bacteria capable of sulfide oxidation via long distance electron transfer.</title>
        <authorList>
            <person name="Thorup C."/>
            <person name="Bjerg J.T."/>
            <person name="Schreiber L."/>
            <person name="Nielsen L.P."/>
            <person name="Kjeldsen K.U."/>
            <person name="Boesen T."/>
            <person name="Boggild A."/>
            <person name="Meysman F."/>
            <person name="Geelhoed J."/>
            <person name="Schramm A."/>
        </authorList>
    </citation>
    <scope>NUCLEOTIDE SEQUENCE [LARGE SCALE GENOMIC DNA]</scope>
    <source>
        <strain evidence="3">GS</strain>
    </source>
</reference>
<protein>
    <submittedName>
        <fullName evidence="3">Uncharacterized protein</fullName>
    </submittedName>
</protein>
<feature type="transmembrane region" description="Helical" evidence="2">
    <location>
        <begin position="12"/>
        <end position="36"/>
    </location>
</feature>
<evidence type="ECO:0000256" key="1">
    <source>
        <dbReference type="PROSITE-ProRule" id="PRU00339"/>
    </source>
</evidence>
<name>A0A521G311_9BACT</name>
<keyword evidence="2" id="KW-1133">Transmembrane helix</keyword>
<gene>
    <name evidence="3" type="ORF">CDV28_10745</name>
</gene>
<dbReference type="Proteomes" id="UP000316238">
    <property type="component" value="Unassembled WGS sequence"/>
</dbReference>
<dbReference type="AlphaFoldDB" id="A0A521G311"/>
<accession>A0A521G311</accession>
<feature type="transmembrane region" description="Helical" evidence="2">
    <location>
        <begin position="147"/>
        <end position="169"/>
    </location>
</feature>
<dbReference type="SUPFAM" id="SSF48452">
    <property type="entry name" value="TPR-like"/>
    <property type="match status" value="1"/>
</dbReference>
<keyword evidence="2" id="KW-0812">Transmembrane</keyword>
<keyword evidence="2" id="KW-0472">Membrane</keyword>
<keyword evidence="4" id="KW-1185">Reference proteome</keyword>